<accession>A0A517ZUG4</accession>
<feature type="signal peptide" evidence="1">
    <location>
        <begin position="1"/>
        <end position="21"/>
    </location>
</feature>
<evidence type="ECO:0000313" key="3">
    <source>
        <dbReference type="EMBL" id="QDU46122.1"/>
    </source>
</evidence>
<feature type="chain" id="PRO_5021728950" description="Carbohydrate-binding domain-containing protein" evidence="1">
    <location>
        <begin position="22"/>
        <end position="255"/>
    </location>
</feature>
<dbReference type="CDD" id="cd09620">
    <property type="entry name" value="CBM9_like_3"/>
    <property type="match status" value="1"/>
</dbReference>
<dbReference type="PANTHER" id="PTHR35532">
    <property type="entry name" value="SIMILAR TO POLYHYDROXYALKANOATE DEPOLYMERASE"/>
    <property type="match status" value="1"/>
</dbReference>
<dbReference type="InterPro" id="IPR010502">
    <property type="entry name" value="Carb-bd_dom_fam9"/>
</dbReference>
<keyword evidence="1" id="KW-0732">Signal</keyword>
<dbReference type="Proteomes" id="UP000319383">
    <property type="component" value="Chromosome"/>
</dbReference>
<keyword evidence="4" id="KW-1185">Reference proteome</keyword>
<dbReference type="SUPFAM" id="SSF49344">
    <property type="entry name" value="CBD9-like"/>
    <property type="match status" value="1"/>
</dbReference>
<dbReference type="Pfam" id="PF16011">
    <property type="entry name" value="CBM9_2"/>
    <property type="match status" value="1"/>
</dbReference>
<dbReference type="GO" id="GO:0030246">
    <property type="term" value="F:carbohydrate binding"/>
    <property type="evidence" value="ECO:0007669"/>
    <property type="project" value="InterPro"/>
</dbReference>
<sequence precursor="true">MHRSWFYLLAVSTFLASPLTADEPATKFQPPTYDILRTAEPIQLDGKLDEPAWIAAPAMGDLHFTWYKSGRKEQSVAKLLWDDKYLYVGHICQDAHITARHKQHDGPISQDDCFEVMFAPNSDKPNVYFNVEWNVIGGYIDNHRPNGPKQPRAKKWDATGVKIAGTYVGTLNDDSDTDGYWIVEAAIPFQNFRDYMPHTPPEPGTQWNLNLNRHGGDTNMQYSQWSPADTDVPSFHTPHRFGRVIFSKRRSPFAE</sequence>
<proteinExistence type="predicted"/>
<protein>
    <recommendedName>
        <fullName evidence="2">Carbohydrate-binding domain-containing protein</fullName>
    </recommendedName>
</protein>
<evidence type="ECO:0000256" key="1">
    <source>
        <dbReference type="SAM" id="SignalP"/>
    </source>
</evidence>
<gene>
    <name evidence="3" type="ORF">Mal52_46190</name>
</gene>
<dbReference type="PANTHER" id="PTHR35532:SF5">
    <property type="entry name" value="CARBOHYDRATE-BINDING DOMAIN-CONTAINING PROTEIN"/>
    <property type="match status" value="1"/>
</dbReference>
<dbReference type="RefSeq" id="WP_145378642.1">
    <property type="nucleotide sequence ID" value="NZ_CP036276.1"/>
</dbReference>
<organism evidence="3 4">
    <name type="scientific">Symmachiella dynata</name>
    <dbReference type="NCBI Taxonomy" id="2527995"/>
    <lineage>
        <taxon>Bacteria</taxon>
        <taxon>Pseudomonadati</taxon>
        <taxon>Planctomycetota</taxon>
        <taxon>Planctomycetia</taxon>
        <taxon>Planctomycetales</taxon>
        <taxon>Planctomycetaceae</taxon>
        <taxon>Symmachiella</taxon>
    </lineage>
</organism>
<evidence type="ECO:0000313" key="4">
    <source>
        <dbReference type="Proteomes" id="UP000319383"/>
    </source>
</evidence>
<evidence type="ECO:0000259" key="2">
    <source>
        <dbReference type="Pfam" id="PF16011"/>
    </source>
</evidence>
<dbReference type="GO" id="GO:0016052">
    <property type="term" value="P:carbohydrate catabolic process"/>
    <property type="evidence" value="ECO:0007669"/>
    <property type="project" value="InterPro"/>
</dbReference>
<dbReference type="KEGG" id="sdyn:Mal52_46190"/>
<dbReference type="AlphaFoldDB" id="A0A517ZUG4"/>
<reference evidence="3 4" key="1">
    <citation type="submission" date="2019-02" db="EMBL/GenBank/DDBJ databases">
        <title>Deep-cultivation of Planctomycetes and their phenomic and genomic characterization uncovers novel biology.</title>
        <authorList>
            <person name="Wiegand S."/>
            <person name="Jogler M."/>
            <person name="Boedeker C."/>
            <person name="Pinto D."/>
            <person name="Vollmers J."/>
            <person name="Rivas-Marin E."/>
            <person name="Kohn T."/>
            <person name="Peeters S.H."/>
            <person name="Heuer A."/>
            <person name="Rast P."/>
            <person name="Oberbeckmann S."/>
            <person name="Bunk B."/>
            <person name="Jeske O."/>
            <person name="Meyerdierks A."/>
            <person name="Storesund J.E."/>
            <person name="Kallscheuer N."/>
            <person name="Luecker S."/>
            <person name="Lage O.M."/>
            <person name="Pohl T."/>
            <person name="Merkel B.J."/>
            <person name="Hornburger P."/>
            <person name="Mueller R.-W."/>
            <person name="Bruemmer F."/>
            <person name="Labrenz M."/>
            <person name="Spormann A.M."/>
            <person name="Op den Camp H."/>
            <person name="Overmann J."/>
            <person name="Amann R."/>
            <person name="Jetten M.S.M."/>
            <person name="Mascher T."/>
            <person name="Medema M.H."/>
            <person name="Devos D.P."/>
            <person name="Kaster A.-K."/>
            <person name="Ovreas L."/>
            <person name="Rohde M."/>
            <person name="Galperin M.Y."/>
            <person name="Jogler C."/>
        </authorList>
    </citation>
    <scope>NUCLEOTIDE SEQUENCE [LARGE SCALE GENOMIC DNA]</scope>
    <source>
        <strain evidence="3 4">Mal52</strain>
    </source>
</reference>
<feature type="domain" description="Carbohydrate-binding" evidence="2">
    <location>
        <begin position="81"/>
        <end position="245"/>
    </location>
</feature>
<dbReference type="GO" id="GO:0004553">
    <property type="term" value="F:hydrolase activity, hydrolyzing O-glycosyl compounds"/>
    <property type="evidence" value="ECO:0007669"/>
    <property type="project" value="InterPro"/>
</dbReference>
<name>A0A517ZUG4_9PLAN</name>
<dbReference type="EMBL" id="CP036276">
    <property type="protein sequence ID" value="QDU46122.1"/>
    <property type="molecule type" value="Genomic_DNA"/>
</dbReference>
<dbReference type="Gene3D" id="2.60.40.1190">
    <property type="match status" value="1"/>
</dbReference>